<keyword evidence="4 6" id="KW-0732">Signal</keyword>
<keyword evidence="8" id="KW-1185">Reference proteome</keyword>
<evidence type="ECO:0000313" key="8">
    <source>
        <dbReference type="Proteomes" id="UP000287687"/>
    </source>
</evidence>
<dbReference type="PANTHER" id="PTHR43649">
    <property type="entry name" value="ARABINOSE-BINDING PROTEIN-RELATED"/>
    <property type="match status" value="1"/>
</dbReference>
<feature type="chain" id="PRO_5019086952" evidence="6">
    <location>
        <begin position="34"/>
        <end position="443"/>
    </location>
</feature>
<dbReference type="Pfam" id="PF01547">
    <property type="entry name" value="SBP_bac_1"/>
    <property type="match status" value="1"/>
</dbReference>
<evidence type="ECO:0000313" key="7">
    <source>
        <dbReference type="EMBL" id="RWX81017.1"/>
    </source>
</evidence>
<sequence>MTTSIMKPSRRTFLAASAALGGAAMLGGRPASAAVDWKRFSGTTLDVNLIKSPRSETLIKYLSEFESLTGIKVNAEATPEQQQRQKTVIELSTGKPSFDVVHLSYHVQKRQFEKGSWLADISGFVKDPSLTDPSLTEKDFAEAGLLFAKDAAGTLRSLPFSVDYWILYWNKELFEKKGLSYPKTFEDLVAAAEKITDPSSNTYGFVARGLKNANTPVWTSLMLGYGAAPIDAQGKVDTSSKEAIEAAKLYQRLMTTSAPPGVSGFNWAEAQSAFLQGKIGMWFDGVGFAPPIEDPQKSRMVGKAGYGVMPKGPAAQAAGTFGDGLGVTEASTKKEAAYLFCQWAISHDMGARLLQAGAGVPFRQSILTDAKVREGVKMPAEWLDAVAGSGKISKLALPVVIPVTEFRDIYGVALTNMIGGADPEAELKKAAAQFEPVLARSEG</sequence>
<reference evidence="7 8" key="1">
    <citation type="submission" date="2019-01" db="EMBL/GenBank/DDBJ databases">
        <title>The draft genome of Rhizobium sp. 24NR.</title>
        <authorList>
            <person name="Liu L."/>
            <person name="Liang L."/>
            <person name="Shi S."/>
            <person name="Xu L."/>
            <person name="Wang X."/>
            <person name="Li L."/>
            <person name="Zhang X."/>
        </authorList>
    </citation>
    <scope>NUCLEOTIDE SEQUENCE [LARGE SCALE GENOMIC DNA]</scope>
    <source>
        <strain evidence="7 8">24NR</strain>
    </source>
</reference>
<dbReference type="InterPro" id="IPR006311">
    <property type="entry name" value="TAT_signal"/>
</dbReference>
<feature type="signal peptide" evidence="6">
    <location>
        <begin position="1"/>
        <end position="33"/>
    </location>
</feature>
<gene>
    <name evidence="7" type="ORF">EPK99_01405</name>
</gene>
<dbReference type="OrthoDB" id="9804061at2"/>
<evidence type="ECO:0000256" key="5">
    <source>
        <dbReference type="ARBA" id="ARBA00022764"/>
    </source>
</evidence>
<comment type="similarity">
    <text evidence="2">Belongs to the bacterial solute-binding protein 1 family.</text>
</comment>
<comment type="subcellular location">
    <subcellularLocation>
        <location evidence="1">Periplasm</location>
    </subcellularLocation>
</comment>
<dbReference type="InterPro" id="IPR006059">
    <property type="entry name" value="SBP"/>
</dbReference>
<name>A0A444LKZ6_9HYPH</name>
<accession>A0A444LKZ6</accession>
<dbReference type="RefSeq" id="WP_128440844.1">
    <property type="nucleotide sequence ID" value="NZ_SBIP01000001.1"/>
</dbReference>
<dbReference type="Proteomes" id="UP000287687">
    <property type="component" value="Unassembled WGS sequence"/>
</dbReference>
<comment type="caution">
    <text evidence="7">The sequence shown here is derived from an EMBL/GenBank/DDBJ whole genome shotgun (WGS) entry which is preliminary data.</text>
</comment>
<dbReference type="CDD" id="cd13585">
    <property type="entry name" value="PBP2_TMBP_like"/>
    <property type="match status" value="1"/>
</dbReference>
<dbReference type="InterPro" id="IPR050490">
    <property type="entry name" value="Bact_solute-bd_prot1"/>
</dbReference>
<evidence type="ECO:0000256" key="4">
    <source>
        <dbReference type="ARBA" id="ARBA00022729"/>
    </source>
</evidence>
<dbReference type="EMBL" id="SBIP01000001">
    <property type="protein sequence ID" value="RWX81017.1"/>
    <property type="molecule type" value="Genomic_DNA"/>
</dbReference>
<evidence type="ECO:0000256" key="3">
    <source>
        <dbReference type="ARBA" id="ARBA00022448"/>
    </source>
</evidence>
<dbReference type="GO" id="GO:0042597">
    <property type="term" value="C:periplasmic space"/>
    <property type="evidence" value="ECO:0007669"/>
    <property type="project" value="UniProtKB-SubCell"/>
</dbReference>
<keyword evidence="5" id="KW-0574">Periplasm</keyword>
<keyword evidence="3" id="KW-0813">Transport</keyword>
<dbReference type="Gene3D" id="3.40.190.10">
    <property type="entry name" value="Periplasmic binding protein-like II"/>
    <property type="match status" value="2"/>
</dbReference>
<evidence type="ECO:0000256" key="6">
    <source>
        <dbReference type="SAM" id="SignalP"/>
    </source>
</evidence>
<dbReference type="SUPFAM" id="SSF53850">
    <property type="entry name" value="Periplasmic binding protein-like II"/>
    <property type="match status" value="1"/>
</dbReference>
<dbReference type="PANTHER" id="PTHR43649:SF34">
    <property type="entry name" value="ABC TRANSPORTER PERIPLASMIC-BINDING PROTEIN YCJN-RELATED"/>
    <property type="match status" value="1"/>
</dbReference>
<proteinExistence type="inferred from homology"/>
<evidence type="ECO:0000256" key="2">
    <source>
        <dbReference type="ARBA" id="ARBA00008520"/>
    </source>
</evidence>
<organism evidence="7 8">
    <name type="scientific">Neorhizobium lilium</name>
    <dbReference type="NCBI Taxonomy" id="2503024"/>
    <lineage>
        <taxon>Bacteria</taxon>
        <taxon>Pseudomonadati</taxon>
        <taxon>Pseudomonadota</taxon>
        <taxon>Alphaproteobacteria</taxon>
        <taxon>Hyphomicrobiales</taxon>
        <taxon>Rhizobiaceae</taxon>
        <taxon>Rhizobium/Agrobacterium group</taxon>
        <taxon>Neorhizobium</taxon>
    </lineage>
</organism>
<dbReference type="PROSITE" id="PS51318">
    <property type="entry name" value="TAT"/>
    <property type="match status" value="1"/>
</dbReference>
<dbReference type="AlphaFoldDB" id="A0A444LKZ6"/>
<evidence type="ECO:0000256" key="1">
    <source>
        <dbReference type="ARBA" id="ARBA00004418"/>
    </source>
</evidence>
<protein>
    <submittedName>
        <fullName evidence="7">Sugar ABC transporter substrate-binding protein</fullName>
    </submittedName>
</protein>